<evidence type="ECO:0000313" key="1">
    <source>
        <dbReference type="EMBL" id="SOZ72863.1"/>
    </source>
</evidence>
<reference evidence="1" key="1">
    <citation type="submission" date="2018-01" db="EMBL/GenBank/DDBJ databases">
        <authorList>
            <person name="Clerissi C."/>
        </authorList>
    </citation>
    <scope>NUCLEOTIDE SEQUENCE</scope>
    <source>
        <strain evidence="1">Cupriavidus taiwanensis STM 8556</strain>
    </source>
</reference>
<organism evidence="1">
    <name type="scientific">Cupriavidus taiwanensis</name>
    <dbReference type="NCBI Taxonomy" id="164546"/>
    <lineage>
        <taxon>Bacteria</taxon>
        <taxon>Pseudomonadati</taxon>
        <taxon>Pseudomonadota</taxon>
        <taxon>Betaproteobacteria</taxon>
        <taxon>Burkholderiales</taxon>
        <taxon>Burkholderiaceae</taxon>
        <taxon>Cupriavidus</taxon>
    </lineage>
</organism>
<comment type="caution">
    <text evidence="1">The sequence shown here is derived from an EMBL/GenBank/DDBJ whole genome shotgun (WGS) entry which is preliminary data.</text>
</comment>
<gene>
    <name evidence="1" type="ORF">CBM2613_B50011</name>
</gene>
<accession>A0A375E9K0</accession>
<protein>
    <submittedName>
        <fullName evidence="1">Uncharacterized protein</fullName>
    </submittedName>
</protein>
<dbReference type="AlphaFoldDB" id="A0A375E9K0"/>
<dbReference type="EMBL" id="OFTH01000047">
    <property type="protein sequence ID" value="SOZ72863.1"/>
    <property type="molecule type" value="Genomic_DNA"/>
</dbReference>
<name>A0A375E9K0_9BURK</name>
<proteinExistence type="predicted"/>
<dbReference type="Proteomes" id="UP000256952">
    <property type="component" value="Chromosome CBM2613_b"/>
</dbReference>
<sequence>MRLGWRSEQANKRYVFSAQSVVGSSQGEEQVGGITV</sequence>